<evidence type="ECO:0000259" key="2">
    <source>
        <dbReference type="Pfam" id="PF00930"/>
    </source>
</evidence>
<evidence type="ECO:0000313" key="3">
    <source>
        <dbReference type="EMBL" id="MFI6503871.1"/>
    </source>
</evidence>
<dbReference type="InterPro" id="IPR002469">
    <property type="entry name" value="Peptidase_S9B_N"/>
</dbReference>
<feature type="domain" description="Peptidase S9 prolyl oligopeptidase catalytic" evidence="1">
    <location>
        <begin position="481"/>
        <end position="672"/>
    </location>
</feature>
<comment type="caution">
    <text evidence="3">The sequence shown here is derived from an EMBL/GenBank/DDBJ whole genome shotgun (WGS) entry which is preliminary data.</text>
</comment>
<proteinExistence type="predicted"/>
<dbReference type="Pfam" id="PF00930">
    <property type="entry name" value="DPPIV_N"/>
    <property type="match status" value="1"/>
</dbReference>
<dbReference type="RefSeq" id="WP_397089636.1">
    <property type="nucleotide sequence ID" value="NZ_JBITGY010000013.1"/>
</dbReference>
<sequence>MKDRYRAAELQLAHHRAKLVPGLSIRPNWSGGRFWYATGDSFAFADPRTGAHKTGLTLEQLTAELGLAIPENNPVESLSPDGRRVVFRKGYDLWIRVVETGEELQLTSDGTADQPYGTNPDQASYKMMMRRFGLPHVPPVVLWSPDSAKVLTQRVDQRGVPLMHLIESAPPEGGRPVLHSYHYAVAGDEVLPRAELIVFDAVTGTAVPSKGAPLQLHFASPVQYGDAWWAEDGAAYYLEPSRDMRTLHLRRLDPVTGEVTTPVQESGPTRVDARQMASHPPNVKIIPQGVLWYSQRDGWGHLYLYGEHDVTQLTSGEWAVDQILHTDDRHVYFAATGLVENDPYCRQVCRVALDGTGFTRITDDDLDHEVHVADDGSCFLDAASTVTDPTVTTVRDWDGNVLIEVAEADPSALEATGWSPPERIKVKAADGVTDLYGVLVLPHDFDPGRSYPVVDHVYPGPQTHRVPPTFSPGFFGYDGEALAALGFAVLALDGRGTPGRSKAFHDESYGAHATAGHMDDHVAALNQLAETRPWLDLTRVGVFGGSGGGYAATRAMLDYPDVFSVGVAECGSHDARFYHPLLADAYMGPLDAGVYERMANQTYADKLEGKLLLVHGELDDNVTPHLTMRLVDRLIAANKDFDLLIVPGAEHLSLGYEYYVVRRRWDYLVRHLMGEEPPKDYRLAPVVFTPDMYGG</sequence>
<dbReference type="InterPro" id="IPR050278">
    <property type="entry name" value="Serine_Prot_S9B/DPPIV"/>
</dbReference>
<dbReference type="Gene3D" id="3.40.50.1820">
    <property type="entry name" value="alpha/beta hydrolase"/>
    <property type="match status" value="1"/>
</dbReference>
<protein>
    <submittedName>
        <fullName evidence="3">DPP IV N-terminal domain-containing protein</fullName>
    </submittedName>
</protein>
<dbReference type="InterPro" id="IPR001375">
    <property type="entry name" value="Peptidase_S9_cat"/>
</dbReference>
<evidence type="ECO:0000259" key="1">
    <source>
        <dbReference type="Pfam" id="PF00326"/>
    </source>
</evidence>
<dbReference type="Proteomes" id="UP001612741">
    <property type="component" value="Unassembled WGS sequence"/>
</dbReference>
<gene>
    <name evidence="3" type="ORF">ACIBG2_41245</name>
</gene>
<feature type="domain" description="Dipeptidylpeptidase IV N-terminal" evidence="2">
    <location>
        <begin position="75"/>
        <end position="389"/>
    </location>
</feature>
<name>A0ABW7Z6R1_9ACTN</name>
<dbReference type="Gene3D" id="2.140.10.30">
    <property type="entry name" value="Dipeptidylpeptidase IV, N-terminal domain"/>
    <property type="match status" value="1"/>
</dbReference>
<dbReference type="Pfam" id="PF00326">
    <property type="entry name" value="Peptidase_S9"/>
    <property type="match status" value="1"/>
</dbReference>
<keyword evidence="4" id="KW-1185">Reference proteome</keyword>
<dbReference type="SUPFAM" id="SSF82171">
    <property type="entry name" value="DPP6 N-terminal domain-like"/>
    <property type="match status" value="1"/>
</dbReference>
<dbReference type="InterPro" id="IPR029058">
    <property type="entry name" value="AB_hydrolase_fold"/>
</dbReference>
<dbReference type="PANTHER" id="PTHR11731">
    <property type="entry name" value="PROTEASE FAMILY S9B,C DIPEPTIDYL-PEPTIDASE IV-RELATED"/>
    <property type="match status" value="1"/>
</dbReference>
<reference evidence="3 4" key="1">
    <citation type="submission" date="2024-10" db="EMBL/GenBank/DDBJ databases">
        <title>The Natural Products Discovery Center: Release of the First 8490 Sequenced Strains for Exploring Actinobacteria Biosynthetic Diversity.</title>
        <authorList>
            <person name="Kalkreuter E."/>
            <person name="Kautsar S.A."/>
            <person name="Yang D."/>
            <person name="Bader C.D."/>
            <person name="Teijaro C.N."/>
            <person name="Fluegel L."/>
            <person name="Davis C.M."/>
            <person name="Simpson J.R."/>
            <person name="Lauterbach L."/>
            <person name="Steele A.D."/>
            <person name="Gui C."/>
            <person name="Meng S."/>
            <person name="Li G."/>
            <person name="Viehrig K."/>
            <person name="Ye F."/>
            <person name="Su P."/>
            <person name="Kiefer A.F."/>
            <person name="Nichols A."/>
            <person name="Cepeda A.J."/>
            <person name="Yan W."/>
            <person name="Fan B."/>
            <person name="Jiang Y."/>
            <person name="Adhikari A."/>
            <person name="Zheng C.-J."/>
            <person name="Schuster L."/>
            <person name="Cowan T.M."/>
            <person name="Smanski M.J."/>
            <person name="Chevrette M.G."/>
            <person name="De Carvalho L.P.S."/>
            <person name="Shen B."/>
        </authorList>
    </citation>
    <scope>NUCLEOTIDE SEQUENCE [LARGE SCALE GENOMIC DNA]</scope>
    <source>
        <strain evidence="3 4">NPDC050545</strain>
    </source>
</reference>
<dbReference type="SUPFAM" id="SSF53474">
    <property type="entry name" value="alpha/beta-Hydrolases"/>
    <property type="match status" value="1"/>
</dbReference>
<organism evidence="3 4">
    <name type="scientific">Nonomuraea typhae</name>
    <dbReference type="NCBI Taxonomy" id="2603600"/>
    <lineage>
        <taxon>Bacteria</taxon>
        <taxon>Bacillati</taxon>
        <taxon>Actinomycetota</taxon>
        <taxon>Actinomycetes</taxon>
        <taxon>Streptosporangiales</taxon>
        <taxon>Streptosporangiaceae</taxon>
        <taxon>Nonomuraea</taxon>
    </lineage>
</organism>
<accession>A0ABW7Z6R1</accession>
<evidence type="ECO:0000313" key="4">
    <source>
        <dbReference type="Proteomes" id="UP001612741"/>
    </source>
</evidence>
<dbReference type="EMBL" id="JBITGY010000013">
    <property type="protein sequence ID" value="MFI6503871.1"/>
    <property type="molecule type" value="Genomic_DNA"/>
</dbReference>